<comment type="subcellular location">
    <subcellularLocation>
        <location evidence="2">Membrane</location>
    </subcellularLocation>
</comment>
<evidence type="ECO:0000256" key="10">
    <source>
        <dbReference type="SAM" id="Phobius"/>
    </source>
</evidence>
<feature type="domain" description="HAMP" evidence="12">
    <location>
        <begin position="171"/>
        <end position="223"/>
    </location>
</feature>
<dbReference type="EMBL" id="CP097636">
    <property type="protein sequence ID" value="URI11877.1"/>
    <property type="molecule type" value="Genomic_DNA"/>
</dbReference>
<evidence type="ECO:0000256" key="6">
    <source>
        <dbReference type="ARBA" id="ARBA00022692"/>
    </source>
</evidence>
<evidence type="ECO:0000259" key="12">
    <source>
        <dbReference type="PROSITE" id="PS50885"/>
    </source>
</evidence>
<dbReference type="InterPro" id="IPR003594">
    <property type="entry name" value="HATPase_dom"/>
</dbReference>
<dbReference type="PROSITE" id="PS50885">
    <property type="entry name" value="HAMP"/>
    <property type="match status" value="1"/>
</dbReference>
<evidence type="ECO:0000256" key="1">
    <source>
        <dbReference type="ARBA" id="ARBA00000085"/>
    </source>
</evidence>
<dbReference type="SUPFAM" id="SSF47384">
    <property type="entry name" value="Homodimeric domain of signal transducing histidine kinase"/>
    <property type="match status" value="1"/>
</dbReference>
<keyword evidence="14" id="KW-1185">Reference proteome</keyword>
<evidence type="ECO:0000256" key="3">
    <source>
        <dbReference type="ARBA" id="ARBA00012438"/>
    </source>
</evidence>
<evidence type="ECO:0000259" key="11">
    <source>
        <dbReference type="PROSITE" id="PS50109"/>
    </source>
</evidence>
<keyword evidence="7 13" id="KW-0418">Kinase</keyword>
<dbReference type="Pfam" id="PF02518">
    <property type="entry name" value="HATPase_c"/>
    <property type="match status" value="1"/>
</dbReference>
<gene>
    <name evidence="13" type="ORF">MW290_20685</name>
</gene>
<keyword evidence="9" id="KW-0902">Two-component regulatory system</keyword>
<dbReference type="Gene3D" id="3.30.565.10">
    <property type="entry name" value="Histidine kinase-like ATPase, C-terminal domain"/>
    <property type="match status" value="1"/>
</dbReference>
<organism evidence="13 14">
    <name type="scientific">Aquincola tertiaricarbonis</name>
    <dbReference type="NCBI Taxonomy" id="391953"/>
    <lineage>
        <taxon>Bacteria</taxon>
        <taxon>Pseudomonadati</taxon>
        <taxon>Pseudomonadota</taxon>
        <taxon>Betaproteobacteria</taxon>
        <taxon>Burkholderiales</taxon>
        <taxon>Sphaerotilaceae</taxon>
        <taxon>Aquincola</taxon>
    </lineage>
</organism>
<dbReference type="Pfam" id="PF00512">
    <property type="entry name" value="HisKA"/>
    <property type="match status" value="1"/>
</dbReference>
<dbReference type="Proteomes" id="UP001056201">
    <property type="component" value="Chromosome 2"/>
</dbReference>
<accession>A0ABY4SIV9</accession>
<feature type="transmembrane region" description="Helical" evidence="10">
    <location>
        <begin position="147"/>
        <end position="166"/>
    </location>
</feature>
<sequence length="463" mass="49085">MARRVMLPLGVVWLVGSLAAAAVGSYFAATVFDRALLDDALGLAAAVQQARGGDLQVTLTVDELRAVLFDQSESVVFALRRPDGTLVAGDARLQLPRRQPAAAFEFADLPLDEEPMRAVVLDRTQPQPFTLVVAQTMRYRGALLRRLLLYSTAPQVLLLVCLGVWLRRSIRLDLQPIAELQSALNRRNATDLQPLPVRAGTADVQSLVQSIDALMARLSDALRSQREFAGNVAHELRTPLAGIRALADYGLASSDPQQWREQLQGIALSQARASRLVDQLLAIALADEATGSLVLQPVALDELARRVLLRAMPQADAAGVDLGAQGLDEPAWVLGDEALIEGALQNLLDNALRYGRPPDGSPPQVTVGLQAQGGEVQLWVQDNGPGLAAASPQAAAAADTTRLLARWQQGGPGRALGEGAGLGLAIVSRYAALLQARLLTGPAQPGPGARLALVFRASAPPAV</sequence>
<evidence type="ECO:0000256" key="4">
    <source>
        <dbReference type="ARBA" id="ARBA00022553"/>
    </source>
</evidence>
<proteinExistence type="predicted"/>
<feature type="domain" description="Histidine kinase" evidence="11">
    <location>
        <begin position="231"/>
        <end position="459"/>
    </location>
</feature>
<dbReference type="GO" id="GO:0016301">
    <property type="term" value="F:kinase activity"/>
    <property type="evidence" value="ECO:0007669"/>
    <property type="project" value="UniProtKB-KW"/>
</dbReference>
<dbReference type="InterPro" id="IPR013727">
    <property type="entry name" value="2CSK_N"/>
</dbReference>
<protein>
    <recommendedName>
        <fullName evidence="3">histidine kinase</fullName>
        <ecNumber evidence="3">2.7.13.3</ecNumber>
    </recommendedName>
</protein>
<evidence type="ECO:0000256" key="5">
    <source>
        <dbReference type="ARBA" id="ARBA00022679"/>
    </source>
</evidence>
<keyword evidence="8 10" id="KW-1133">Transmembrane helix</keyword>
<feature type="transmembrane region" description="Helical" evidence="10">
    <location>
        <begin position="6"/>
        <end position="29"/>
    </location>
</feature>
<dbReference type="InterPro" id="IPR003660">
    <property type="entry name" value="HAMP_dom"/>
</dbReference>
<evidence type="ECO:0000256" key="9">
    <source>
        <dbReference type="ARBA" id="ARBA00023012"/>
    </source>
</evidence>
<reference evidence="13" key="1">
    <citation type="submission" date="2022-05" db="EMBL/GenBank/DDBJ databases">
        <title>An RpoN-dependent PEP-CTERM gene is involved in floc formation of an Aquincola tertiaricarbonis strain.</title>
        <authorList>
            <person name="Qiu D."/>
            <person name="Xia M."/>
        </authorList>
    </citation>
    <scope>NUCLEOTIDE SEQUENCE</scope>
    <source>
        <strain evidence="13">RN12</strain>
    </source>
</reference>
<dbReference type="SMART" id="SM00388">
    <property type="entry name" value="HisKA"/>
    <property type="match status" value="1"/>
</dbReference>
<dbReference type="InterPro" id="IPR050428">
    <property type="entry name" value="TCS_sensor_his_kinase"/>
</dbReference>
<keyword evidence="5" id="KW-0808">Transferase</keyword>
<keyword evidence="10" id="KW-0472">Membrane</keyword>
<dbReference type="InterPro" id="IPR036097">
    <property type="entry name" value="HisK_dim/P_sf"/>
</dbReference>
<dbReference type="SMART" id="SM00387">
    <property type="entry name" value="HATPase_c"/>
    <property type="match status" value="1"/>
</dbReference>
<dbReference type="PANTHER" id="PTHR45436">
    <property type="entry name" value="SENSOR HISTIDINE KINASE YKOH"/>
    <property type="match status" value="1"/>
</dbReference>
<dbReference type="PANTHER" id="PTHR45436:SF1">
    <property type="entry name" value="SENSOR PROTEIN QSEC"/>
    <property type="match status" value="1"/>
</dbReference>
<evidence type="ECO:0000256" key="7">
    <source>
        <dbReference type="ARBA" id="ARBA00022777"/>
    </source>
</evidence>
<evidence type="ECO:0000256" key="2">
    <source>
        <dbReference type="ARBA" id="ARBA00004370"/>
    </source>
</evidence>
<dbReference type="Gene3D" id="1.10.287.130">
    <property type="match status" value="1"/>
</dbReference>
<dbReference type="PROSITE" id="PS50109">
    <property type="entry name" value="HIS_KIN"/>
    <property type="match status" value="1"/>
</dbReference>
<dbReference type="InterPro" id="IPR005467">
    <property type="entry name" value="His_kinase_dom"/>
</dbReference>
<dbReference type="InterPro" id="IPR036890">
    <property type="entry name" value="HATPase_C_sf"/>
</dbReference>
<evidence type="ECO:0000313" key="14">
    <source>
        <dbReference type="Proteomes" id="UP001056201"/>
    </source>
</evidence>
<evidence type="ECO:0000256" key="8">
    <source>
        <dbReference type="ARBA" id="ARBA00022989"/>
    </source>
</evidence>
<dbReference type="CDD" id="cd00082">
    <property type="entry name" value="HisKA"/>
    <property type="match status" value="1"/>
</dbReference>
<dbReference type="SUPFAM" id="SSF55874">
    <property type="entry name" value="ATPase domain of HSP90 chaperone/DNA topoisomerase II/histidine kinase"/>
    <property type="match status" value="1"/>
</dbReference>
<dbReference type="EC" id="2.7.13.3" evidence="3"/>
<keyword evidence="6 10" id="KW-0812">Transmembrane</keyword>
<name>A0ABY4SIV9_AQUTE</name>
<dbReference type="InterPro" id="IPR003661">
    <property type="entry name" value="HisK_dim/P_dom"/>
</dbReference>
<dbReference type="Pfam" id="PF08521">
    <property type="entry name" value="2CSK_N"/>
    <property type="match status" value="1"/>
</dbReference>
<evidence type="ECO:0000313" key="13">
    <source>
        <dbReference type="EMBL" id="URI11877.1"/>
    </source>
</evidence>
<comment type="catalytic activity">
    <reaction evidence="1">
        <text>ATP + protein L-histidine = ADP + protein N-phospho-L-histidine.</text>
        <dbReference type="EC" id="2.7.13.3"/>
    </reaction>
</comment>
<keyword evidence="4" id="KW-0597">Phosphoprotein</keyword>